<evidence type="ECO:0000256" key="2">
    <source>
        <dbReference type="ARBA" id="ARBA00022448"/>
    </source>
</evidence>
<feature type="transmembrane region" description="Helical" evidence="7">
    <location>
        <begin position="569"/>
        <end position="592"/>
    </location>
</feature>
<gene>
    <name evidence="8" type="ORF">GTA08_BOTSDO00421</name>
</gene>
<feature type="compositionally biased region" description="Polar residues" evidence="6">
    <location>
        <begin position="171"/>
        <end position="180"/>
    </location>
</feature>
<sequence length="1255" mass="141596">MDGFGLRHRDALGRVTFVDRKDASRERYIRPSDGRLVPLVVQGIDEENLISDAKGWTGSGRIRLQVSPILELVHWTYSSVFKEGSEERHYDAKSMTSLLLKWFPSCIILVLLLIIPQDLEGIQSNGGFYDPIRYRDWGYPKVSRNAAENRSEDLDEAQENEPLLPDDVEMTTMSPPSHASDNSRDVEDELDQLFDDLPARQFRPRYLCFLGRDSQAGVRCETWKVTDWIQEHGESADTDFIFLSYTRKQFCVGTDQEISVWDLPDEETRAAYISIARQDRTTLLQYGIQAALSAGKSAFWLDFECIRDADNTAKATSQSEDVYRICDIVRAAHSLVILTGPPLPSRLPNGTSQSYNPHNMSLWLHEWGTRLWTLPEILLCSLEHRVKIYAIGGPSQPELLAKRNFAARAWKDAKLVRQLVDHYESSIHLTPLELVSIALECFASRQTDQFNKGDIAYALMGLLRRRPAVSKSDTGFEAFARLSLANDSDALLERLLCMMPLRPDAPWHEIKDAWGARLWDIEPRCQIASIVNDETVTLDGAFGATIQWDSMDQVAFFKRPTIARTFGKILLRGLPAYLIPALILTVTGGVYMTKYADEKKKYEADKSSDSVYVSQDAQEPSEAYKSLGLGLLIPGLIFLLPSAVLMLCAPAMLLDIYRGKFWSTQAQFVGIEGKVDIGEAERHLFGFNHGRLKWSTSGSTLSRHRYKDGECVPLPPALDTSSESVEGRTVFTLIDTYAMTATCFYAERPPVAVILCGQEGGMQRAVLCSYDWRTQTFARETVLRMKTLVLDRMFRVDRFKFALRRQPHAKDAQERRLDERLASIVESKERKENKVWRMWKIDLLLLPLMWFINGAPVGGPSTWMDGVGDATIATYAGMFVALIPSVHMLRRTHIGQVISVAIFTWSALSIGSAFVTTRAGYAALAFAMGLAYAFVLPAFVLLTGAWYTSKERILRILIWGYSKSTLESIDLDIYGLLTIVFAVVFMGFGGFSYFFVGTPEQARWLSAQDRVRYRDRQMGWKSTGWTEIKISRLLRDAHLWLFFGASLLNKAYLSTARLEPSARAESAYWLVLMASILFALIIGAVLRKLQNCKILTIGTVVSLGFAASITLCVHILDYRKTDYDSRSENRYPDGLSKALAGVLQFMVDVGRISQYRGIIGGAYWKVANKHKDYWGMDTLLEDTSMYGYVAAVSVLYGLQVSVLVAWYLYYMWANRKLVHGESYGTAPVAESDWLERRGMLGSTDNIFTAKLVTKG</sequence>
<feature type="region of interest" description="Disordered" evidence="6">
    <location>
        <begin position="148"/>
        <end position="185"/>
    </location>
</feature>
<comment type="caution">
    <text evidence="8">The sequence shown here is derived from an EMBL/GenBank/DDBJ whole genome shotgun (WGS) entry which is preliminary data.</text>
</comment>
<evidence type="ECO:0000256" key="4">
    <source>
        <dbReference type="ARBA" id="ARBA00022989"/>
    </source>
</evidence>
<dbReference type="InterPro" id="IPR036259">
    <property type="entry name" value="MFS_trans_sf"/>
</dbReference>
<evidence type="ECO:0000256" key="5">
    <source>
        <dbReference type="ARBA" id="ARBA00023136"/>
    </source>
</evidence>
<evidence type="ECO:0000256" key="7">
    <source>
        <dbReference type="SAM" id="Phobius"/>
    </source>
</evidence>
<dbReference type="SUPFAM" id="SSF103473">
    <property type="entry name" value="MFS general substrate transporter"/>
    <property type="match status" value="1"/>
</dbReference>
<evidence type="ECO:0008006" key="10">
    <source>
        <dbReference type="Google" id="ProtNLM"/>
    </source>
</evidence>
<dbReference type="PANTHER" id="PTHR43791:SF7">
    <property type="entry name" value="MAJOR FACILITATOR SUPERFAMILY (MFS) PROFILE DOMAIN-CONTAINING PROTEIN"/>
    <property type="match status" value="1"/>
</dbReference>
<dbReference type="OrthoDB" id="2624308at2759"/>
<evidence type="ECO:0000313" key="8">
    <source>
        <dbReference type="EMBL" id="KAF4313795.1"/>
    </source>
</evidence>
<dbReference type="GO" id="GO:0016020">
    <property type="term" value="C:membrane"/>
    <property type="evidence" value="ECO:0007669"/>
    <property type="project" value="UniProtKB-SubCell"/>
</dbReference>
<dbReference type="EMBL" id="WWBZ02000001">
    <property type="protein sequence ID" value="KAF4313795.1"/>
    <property type="molecule type" value="Genomic_DNA"/>
</dbReference>
<keyword evidence="5 7" id="KW-0472">Membrane</keyword>
<feature type="transmembrane region" description="Helical" evidence="7">
    <location>
        <begin position="631"/>
        <end position="654"/>
    </location>
</feature>
<name>A0A8H4N967_9PEZI</name>
<evidence type="ECO:0000313" key="9">
    <source>
        <dbReference type="Proteomes" id="UP000572817"/>
    </source>
</evidence>
<evidence type="ECO:0000256" key="3">
    <source>
        <dbReference type="ARBA" id="ARBA00022692"/>
    </source>
</evidence>
<evidence type="ECO:0000256" key="1">
    <source>
        <dbReference type="ARBA" id="ARBA00004141"/>
    </source>
</evidence>
<dbReference type="PANTHER" id="PTHR43791">
    <property type="entry name" value="PERMEASE-RELATED"/>
    <property type="match status" value="1"/>
</dbReference>
<accession>A0A8H4N967</accession>
<evidence type="ECO:0000256" key="6">
    <source>
        <dbReference type="SAM" id="MobiDB-lite"/>
    </source>
</evidence>
<dbReference type="AlphaFoldDB" id="A0A8H4N967"/>
<keyword evidence="9" id="KW-1185">Reference proteome</keyword>
<keyword evidence="2" id="KW-0813">Transport</keyword>
<feature type="transmembrane region" description="Helical" evidence="7">
    <location>
        <begin position="897"/>
        <end position="915"/>
    </location>
</feature>
<dbReference type="Proteomes" id="UP000572817">
    <property type="component" value="Unassembled WGS sequence"/>
</dbReference>
<feature type="transmembrane region" description="Helical" evidence="7">
    <location>
        <begin position="1067"/>
        <end position="1087"/>
    </location>
</feature>
<organism evidence="8 9">
    <name type="scientific">Botryosphaeria dothidea</name>
    <dbReference type="NCBI Taxonomy" id="55169"/>
    <lineage>
        <taxon>Eukaryota</taxon>
        <taxon>Fungi</taxon>
        <taxon>Dikarya</taxon>
        <taxon>Ascomycota</taxon>
        <taxon>Pezizomycotina</taxon>
        <taxon>Dothideomycetes</taxon>
        <taxon>Dothideomycetes incertae sedis</taxon>
        <taxon>Botryosphaeriales</taxon>
        <taxon>Botryosphaeriaceae</taxon>
        <taxon>Botryosphaeria</taxon>
    </lineage>
</organism>
<comment type="subcellular location">
    <subcellularLocation>
        <location evidence="1">Membrane</location>
        <topology evidence="1">Multi-pass membrane protein</topology>
    </subcellularLocation>
</comment>
<protein>
    <recommendedName>
        <fullName evidence="10">3-hydroxyisobutyrate dehydrogenase protein</fullName>
    </recommendedName>
</protein>
<feature type="compositionally biased region" description="Acidic residues" evidence="6">
    <location>
        <begin position="153"/>
        <end position="169"/>
    </location>
</feature>
<keyword evidence="4 7" id="KW-1133">Transmembrane helix</keyword>
<feature type="transmembrane region" description="Helical" evidence="7">
    <location>
        <begin position="973"/>
        <end position="996"/>
    </location>
</feature>
<keyword evidence="3 7" id="KW-0812">Transmembrane</keyword>
<proteinExistence type="predicted"/>
<feature type="transmembrane region" description="Helical" evidence="7">
    <location>
        <begin position="1185"/>
        <end position="1209"/>
    </location>
</feature>
<feature type="transmembrane region" description="Helical" evidence="7">
    <location>
        <begin position="921"/>
        <end position="947"/>
    </location>
</feature>
<reference evidence="8" key="1">
    <citation type="submission" date="2020-04" db="EMBL/GenBank/DDBJ databases">
        <title>Genome Assembly and Annotation of Botryosphaeria dothidea sdau 11-99, a Latent Pathogen of Apple Fruit Ring Rot in China.</title>
        <authorList>
            <person name="Yu C."/>
            <person name="Diao Y."/>
            <person name="Lu Q."/>
            <person name="Zhao J."/>
            <person name="Cui S."/>
            <person name="Peng C."/>
            <person name="He B."/>
            <person name="Liu H."/>
        </authorList>
    </citation>
    <scope>NUCLEOTIDE SEQUENCE [LARGE SCALE GENOMIC DNA]</scope>
    <source>
        <strain evidence="8">Sdau11-99</strain>
    </source>
</reference>
<feature type="transmembrane region" description="Helical" evidence="7">
    <location>
        <begin position="1094"/>
        <end position="1116"/>
    </location>
</feature>
<dbReference type="GO" id="GO:0022857">
    <property type="term" value="F:transmembrane transporter activity"/>
    <property type="evidence" value="ECO:0007669"/>
    <property type="project" value="TreeGrafter"/>
</dbReference>